<organism evidence="2 3">
    <name type="scientific">Streptomyces enissocaesilis</name>
    <dbReference type="NCBI Taxonomy" id="332589"/>
    <lineage>
        <taxon>Bacteria</taxon>
        <taxon>Bacillati</taxon>
        <taxon>Actinomycetota</taxon>
        <taxon>Actinomycetes</taxon>
        <taxon>Kitasatosporales</taxon>
        <taxon>Streptomycetaceae</taxon>
        <taxon>Streptomyces</taxon>
        <taxon>Streptomyces rochei group</taxon>
    </lineage>
</organism>
<evidence type="ECO:0000313" key="2">
    <source>
        <dbReference type="EMBL" id="GAA2932280.1"/>
    </source>
</evidence>
<keyword evidence="1" id="KW-0472">Membrane</keyword>
<evidence type="ECO:0000256" key="1">
    <source>
        <dbReference type="SAM" id="Phobius"/>
    </source>
</evidence>
<reference evidence="3" key="1">
    <citation type="journal article" date="2019" name="Int. J. Syst. Evol. Microbiol.">
        <title>The Global Catalogue of Microorganisms (GCM) 10K type strain sequencing project: providing services to taxonomists for standard genome sequencing and annotation.</title>
        <authorList>
            <consortium name="The Broad Institute Genomics Platform"/>
            <consortium name="The Broad Institute Genome Sequencing Center for Infectious Disease"/>
            <person name="Wu L."/>
            <person name="Ma J."/>
        </authorList>
    </citation>
    <scope>NUCLEOTIDE SEQUENCE [LARGE SCALE GENOMIC DNA]</scope>
    <source>
        <strain evidence="3">JCM 9088</strain>
    </source>
</reference>
<keyword evidence="1" id="KW-0812">Transmembrane</keyword>
<gene>
    <name evidence="2" type="ORF">GCM10010446_16370</name>
</gene>
<feature type="transmembrane region" description="Helical" evidence="1">
    <location>
        <begin position="129"/>
        <end position="150"/>
    </location>
</feature>
<keyword evidence="3" id="KW-1185">Reference proteome</keyword>
<evidence type="ECO:0008006" key="4">
    <source>
        <dbReference type="Google" id="ProtNLM"/>
    </source>
</evidence>
<sequence length="208" mass="23201">MAMTAATSTGSDIVVSVLTAVVASLLGAAGLWFQEWRTRRRSEARRRHELEEAQAYLAFMAQWFSTHATVAPGVDIARTRLWASERLDRQLRELHVSLSEVSQPRRTPFWARIRKLLLLYRLHSITGSLVRLLFYSVLIIVCSVTPGLLLDERTAWGDRIGASLLLILVGLGLLFGLGRLVARLSPEADGLRMGQEYAGIEDEEDITG</sequence>
<protein>
    <recommendedName>
        <fullName evidence="4">Integral membrane protein</fullName>
    </recommendedName>
</protein>
<proteinExistence type="predicted"/>
<evidence type="ECO:0000313" key="3">
    <source>
        <dbReference type="Proteomes" id="UP001500403"/>
    </source>
</evidence>
<feature type="transmembrane region" description="Helical" evidence="1">
    <location>
        <begin position="162"/>
        <end position="182"/>
    </location>
</feature>
<dbReference type="Proteomes" id="UP001500403">
    <property type="component" value="Unassembled WGS sequence"/>
</dbReference>
<feature type="transmembrane region" description="Helical" evidence="1">
    <location>
        <begin position="13"/>
        <end position="33"/>
    </location>
</feature>
<keyword evidence="1" id="KW-1133">Transmembrane helix</keyword>
<name>A0ABP6JJT2_9ACTN</name>
<comment type="caution">
    <text evidence="2">The sequence shown here is derived from an EMBL/GenBank/DDBJ whole genome shotgun (WGS) entry which is preliminary data.</text>
</comment>
<dbReference type="EMBL" id="BAAAUD010000014">
    <property type="protein sequence ID" value="GAA2932280.1"/>
    <property type="molecule type" value="Genomic_DNA"/>
</dbReference>
<accession>A0ABP6JJT2</accession>